<organism evidence="1 2">
    <name type="scientific">Araneus ventricosus</name>
    <name type="common">Orbweaver spider</name>
    <name type="synonym">Epeira ventricosa</name>
    <dbReference type="NCBI Taxonomy" id="182803"/>
    <lineage>
        <taxon>Eukaryota</taxon>
        <taxon>Metazoa</taxon>
        <taxon>Ecdysozoa</taxon>
        <taxon>Arthropoda</taxon>
        <taxon>Chelicerata</taxon>
        <taxon>Arachnida</taxon>
        <taxon>Araneae</taxon>
        <taxon>Araneomorphae</taxon>
        <taxon>Entelegynae</taxon>
        <taxon>Araneoidea</taxon>
        <taxon>Araneidae</taxon>
        <taxon>Araneus</taxon>
    </lineage>
</organism>
<sequence>DIHSFTAVAAFRTGARGDRLVPLIPEGPQNLFNVHRSAKGKVKFKVWVEGAASKQFCACVLILSKSATASQQDFLENAFLFLLMVKVNVSPEVYGNRRRLFNYSSLPRNI</sequence>
<feature type="non-terminal residue" evidence="1">
    <location>
        <position position="1"/>
    </location>
</feature>
<protein>
    <submittedName>
        <fullName evidence="1">Uncharacterized protein</fullName>
    </submittedName>
</protein>
<dbReference type="AlphaFoldDB" id="A0A4Y2MBN1"/>
<name>A0A4Y2MBN1_ARAVE</name>
<evidence type="ECO:0000313" key="2">
    <source>
        <dbReference type="Proteomes" id="UP000499080"/>
    </source>
</evidence>
<proteinExistence type="predicted"/>
<evidence type="ECO:0000313" key="1">
    <source>
        <dbReference type="EMBL" id="GBN23800.1"/>
    </source>
</evidence>
<gene>
    <name evidence="1" type="ORF">AVEN_149310_1</name>
</gene>
<dbReference type="Proteomes" id="UP000499080">
    <property type="component" value="Unassembled WGS sequence"/>
</dbReference>
<comment type="caution">
    <text evidence="1">The sequence shown here is derived from an EMBL/GenBank/DDBJ whole genome shotgun (WGS) entry which is preliminary data.</text>
</comment>
<reference evidence="1 2" key="1">
    <citation type="journal article" date="2019" name="Sci. Rep.">
        <title>Orb-weaving spider Araneus ventricosus genome elucidates the spidroin gene catalogue.</title>
        <authorList>
            <person name="Kono N."/>
            <person name="Nakamura H."/>
            <person name="Ohtoshi R."/>
            <person name="Moran D.A.P."/>
            <person name="Shinohara A."/>
            <person name="Yoshida Y."/>
            <person name="Fujiwara M."/>
            <person name="Mori M."/>
            <person name="Tomita M."/>
            <person name="Arakawa K."/>
        </authorList>
    </citation>
    <scope>NUCLEOTIDE SEQUENCE [LARGE SCALE GENOMIC DNA]</scope>
</reference>
<keyword evidence="2" id="KW-1185">Reference proteome</keyword>
<dbReference type="EMBL" id="BGPR01281059">
    <property type="protein sequence ID" value="GBN23800.1"/>
    <property type="molecule type" value="Genomic_DNA"/>
</dbReference>
<accession>A0A4Y2MBN1</accession>